<sequence length="50" mass="5403">MVPNPPPDDVDPQLQSVQWGVVPSRYGGDMGHSTFTSKEVTAPEDGKNYA</sequence>
<feature type="region of interest" description="Disordered" evidence="1">
    <location>
        <begin position="23"/>
        <end position="50"/>
    </location>
</feature>
<evidence type="ECO:0000256" key="1">
    <source>
        <dbReference type="SAM" id="MobiDB-lite"/>
    </source>
</evidence>
<accession>A0A8H7AMI2</accession>
<dbReference type="AlphaFoldDB" id="A0A8H7AMI2"/>
<evidence type="ECO:0000313" key="3">
    <source>
        <dbReference type="Proteomes" id="UP000606974"/>
    </source>
</evidence>
<evidence type="ECO:0000313" key="2">
    <source>
        <dbReference type="EMBL" id="KAF7511883.1"/>
    </source>
</evidence>
<protein>
    <submittedName>
        <fullName evidence="2">Uncharacterized protein</fullName>
    </submittedName>
</protein>
<proteinExistence type="predicted"/>
<organism evidence="2 3">
    <name type="scientific">Endocarpon pusillum</name>
    <dbReference type="NCBI Taxonomy" id="364733"/>
    <lineage>
        <taxon>Eukaryota</taxon>
        <taxon>Fungi</taxon>
        <taxon>Dikarya</taxon>
        <taxon>Ascomycota</taxon>
        <taxon>Pezizomycotina</taxon>
        <taxon>Eurotiomycetes</taxon>
        <taxon>Chaetothyriomycetidae</taxon>
        <taxon>Verrucariales</taxon>
        <taxon>Verrucariaceae</taxon>
        <taxon>Endocarpon</taxon>
    </lineage>
</organism>
<gene>
    <name evidence="2" type="ORF">GJ744_003116</name>
</gene>
<comment type="caution">
    <text evidence="2">The sequence shown here is derived from an EMBL/GenBank/DDBJ whole genome shotgun (WGS) entry which is preliminary data.</text>
</comment>
<dbReference type="Proteomes" id="UP000606974">
    <property type="component" value="Unassembled WGS sequence"/>
</dbReference>
<reference evidence="2" key="1">
    <citation type="submission" date="2020-02" db="EMBL/GenBank/DDBJ databases">
        <authorList>
            <person name="Palmer J.M."/>
        </authorList>
    </citation>
    <scope>NUCLEOTIDE SEQUENCE</scope>
    <source>
        <strain evidence="2">EPUS1.4</strain>
        <tissue evidence="2">Thallus</tissue>
    </source>
</reference>
<dbReference type="EMBL" id="JAACFV010000016">
    <property type="protein sequence ID" value="KAF7511883.1"/>
    <property type="molecule type" value="Genomic_DNA"/>
</dbReference>
<keyword evidence="3" id="KW-1185">Reference proteome</keyword>
<name>A0A8H7AMI2_9EURO</name>